<evidence type="ECO:0000313" key="3">
    <source>
        <dbReference type="EMBL" id="MFC6672736.1"/>
    </source>
</evidence>
<keyword evidence="4" id="KW-1185">Reference proteome</keyword>
<gene>
    <name evidence="3" type="ORF">ACFQDL_23670</name>
</gene>
<dbReference type="Pfam" id="PF03401">
    <property type="entry name" value="TctC"/>
    <property type="match status" value="1"/>
</dbReference>
<proteinExistence type="inferred from homology"/>
<reference evidence="4" key="1">
    <citation type="journal article" date="2019" name="Int. J. Syst. Evol. Microbiol.">
        <title>The Global Catalogue of Microorganisms (GCM) 10K type strain sequencing project: providing services to taxonomists for standard genome sequencing and annotation.</title>
        <authorList>
            <consortium name="The Broad Institute Genomics Platform"/>
            <consortium name="The Broad Institute Genome Sequencing Center for Infectious Disease"/>
            <person name="Wu L."/>
            <person name="Ma J."/>
        </authorList>
    </citation>
    <scope>NUCLEOTIDE SEQUENCE [LARGE SCALE GENOMIC DNA]</scope>
    <source>
        <strain evidence="4">NBRC 111756</strain>
    </source>
</reference>
<dbReference type="PANTHER" id="PTHR42928:SF5">
    <property type="entry name" value="BLR1237 PROTEIN"/>
    <property type="match status" value="1"/>
</dbReference>
<protein>
    <submittedName>
        <fullName evidence="3">Tripartite tricarboxylate transporter substrate-binding protein</fullName>
    </submittedName>
</protein>
<organism evidence="3 4">
    <name type="scientific">Marinobacterium aestuariivivens</name>
    <dbReference type="NCBI Taxonomy" id="1698799"/>
    <lineage>
        <taxon>Bacteria</taxon>
        <taxon>Pseudomonadati</taxon>
        <taxon>Pseudomonadota</taxon>
        <taxon>Gammaproteobacteria</taxon>
        <taxon>Oceanospirillales</taxon>
        <taxon>Oceanospirillaceae</taxon>
        <taxon>Marinobacterium</taxon>
    </lineage>
</organism>
<name>A0ABW2A5D1_9GAMM</name>
<sequence>MKKSNQTLIANVARSLRSSIAAATLGAGALALPSAALAVDFAGDRIEMVMPFKEGGGSDTWGRFYAPLVAEQLPGGPVMVVKNIPGGGSTSGANQFQLRAKPDGRDVLASSASTMFPYILGDSRVRYDYKDWAAVLASPTGGVVYVSADLGIDSVADLAKLKGQDLKFASQGATSMDLVTLLALDLLDMDVKAVFGMKGRGEGRLAFERGEVNIDAQTTSAFIKKVQPLVDEGKAIPLFSYGVLGKDGKIKRDPNFPNLPHFVEAYEMVHGEAPNSEAFRAWKSFFIAGYAAQKGLFLPKGTPEEVVQAYSEAVAKVIAKPGFETEAEDVLGNYEQAVGGDAQMMFAEALKIDDAAKAWIIDWLNSRYSAGLEPSAD</sequence>
<comment type="similarity">
    <text evidence="1">Belongs to the UPF0065 (bug) family.</text>
</comment>
<accession>A0ABW2A5D1</accession>
<keyword evidence="2" id="KW-0732">Signal</keyword>
<evidence type="ECO:0000256" key="1">
    <source>
        <dbReference type="ARBA" id="ARBA00006987"/>
    </source>
</evidence>
<dbReference type="Gene3D" id="3.40.190.150">
    <property type="entry name" value="Bordetella uptake gene, domain 1"/>
    <property type="match status" value="1"/>
</dbReference>
<evidence type="ECO:0000256" key="2">
    <source>
        <dbReference type="SAM" id="SignalP"/>
    </source>
</evidence>
<dbReference type="RefSeq" id="WP_379911155.1">
    <property type="nucleotide sequence ID" value="NZ_JBHSWE010000001.1"/>
</dbReference>
<dbReference type="Proteomes" id="UP001596422">
    <property type="component" value="Unassembled WGS sequence"/>
</dbReference>
<dbReference type="EMBL" id="JBHSWE010000001">
    <property type="protein sequence ID" value="MFC6672736.1"/>
    <property type="molecule type" value="Genomic_DNA"/>
</dbReference>
<dbReference type="PANTHER" id="PTHR42928">
    <property type="entry name" value="TRICARBOXYLATE-BINDING PROTEIN"/>
    <property type="match status" value="1"/>
</dbReference>
<evidence type="ECO:0000313" key="4">
    <source>
        <dbReference type="Proteomes" id="UP001596422"/>
    </source>
</evidence>
<feature type="signal peptide" evidence="2">
    <location>
        <begin position="1"/>
        <end position="38"/>
    </location>
</feature>
<dbReference type="InterPro" id="IPR005064">
    <property type="entry name" value="BUG"/>
</dbReference>
<feature type="chain" id="PRO_5046635880" evidence="2">
    <location>
        <begin position="39"/>
        <end position="377"/>
    </location>
</feature>
<dbReference type="Gene3D" id="3.40.190.10">
    <property type="entry name" value="Periplasmic binding protein-like II"/>
    <property type="match status" value="1"/>
</dbReference>
<dbReference type="InterPro" id="IPR042100">
    <property type="entry name" value="Bug_dom1"/>
</dbReference>
<comment type="caution">
    <text evidence="3">The sequence shown here is derived from an EMBL/GenBank/DDBJ whole genome shotgun (WGS) entry which is preliminary data.</text>
</comment>